<sequence length="94" mass="10062">MPGSGTTAAGLRAGVPTLSLWSLSDQKIWANQVQRLKVGLARHFPSATQDSLVTDLRQILSPEYAIRARAIAARMTKPAESVATTANLLEKFAA</sequence>
<protein>
    <submittedName>
        <fullName evidence="1">Uncharacterized protein</fullName>
    </submittedName>
</protein>
<evidence type="ECO:0000313" key="1">
    <source>
        <dbReference type="EMBL" id="AAN05773.1"/>
    </source>
</evidence>
<name>Q8GE92_MYCAV</name>
<dbReference type="SUPFAM" id="SSF53756">
    <property type="entry name" value="UDP-Glycosyltransferase/glycogen phosphorylase"/>
    <property type="match status" value="1"/>
</dbReference>
<organism evidence="1">
    <name type="scientific">Mycobacterium avium</name>
    <dbReference type="NCBI Taxonomy" id="1764"/>
    <lineage>
        <taxon>Bacteria</taxon>
        <taxon>Bacillati</taxon>
        <taxon>Actinomycetota</taxon>
        <taxon>Actinomycetes</taxon>
        <taxon>Mycobacteriales</taxon>
        <taxon>Mycobacteriaceae</taxon>
        <taxon>Mycobacterium</taxon>
        <taxon>Mycobacterium avium complex (MAC)</taxon>
    </lineage>
</organism>
<dbReference type="EMBL" id="AY130970">
    <property type="protein sequence ID" value="AAN05773.1"/>
    <property type="molecule type" value="Genomic_DNA"/>
</dbReference>
<dbReference type="CAZy" id="GT1">
    <property type="family name" value="Glycosyltransferase Family 1"/>
</dbReference>
<dbReference type="PANTHER" id="PTHR48050:SF13">
    <property type="entry name" value="STEROL 3-BETA-GLUCOSYLTRANSFERASE UGT80A2"/>
    <property type="match status" value="1"/>
</dbReference>
<reference evidence="1" key="1">
    <citation type="journal article" date="2003" name="Vet. Microbiol.">
        <title>Characterization of genetic differences between Mycobacterium avium subsp. avium strains of diverse virulence with a focus on the glycopeptidolipid biosynthesis cluster.</title>
        <authorList>
            <person name="Krzywinska E."/>
            <person name="Schorey J.S."/>
        </authorList>
    </citation>
    <scope>NUCLEOTIDE SEQUENCE</scope>
    <source>
        <strain evidence="1">A5</strain>
    </source>
</reference>
<dbReference type="Gene3D" id="3.40.50.2000">
    <property type="entry name" value="Glycogen Phosphorylase B"/>
    <property type="match status" value="1"/>
</dbReference>
<dbReference type="AlphaFoldDB" id="Q8GE92"/>
<accession>Q8GE92</accession>
<dbReference type="PANTHER" id="PTHR48050">
    <property type="entry name" value="STEROL 3-BETA-GLUCOSYLTRANSFERASE"/>
    <property type="match status" value="1"/>
</dbReference>
<proteinExistence type="predicted"/>
<dbReference type="InterPro" id="IPR050426">
    <property type="entry name" value="Glycosyltransferase_28"/>
</dbReference>